<reference evidence="3 4" key="1">
    <citation type="journal article" date="2016" name="Nat. Commun.">
        <title>Thousands of microbial genomes shed light on interconnected biogeochemical processes in an aquifer system.</title>
        <authorList>
            <person name="Anantharaman K."/>
            <person name="Brown C.T."/>
            <person name="Hug L.A."/>
            <person name="Sharon I."/>
            <person name="Castelle C.J."/>
            <person name="Probst A.J."/>
            <person name="Thomas B.C."/>
            <person name="Singh A."/>
            <person name="Wilkins M.J."/>
            <person name="Karaoz U."/>
            <person name="Brodie E.L."/>
            <person name="Williams K.H."/>
            <person name="Hubbard S.S."/>
            <person name="Banfield J.F."/>
        </authorList>
    </citation>
    <scope>NUCLEOTIDE SEQUENCE [LARGE SCALE GENOMIC DNA]</scope>
</reference>
<dbReference type="Proteomes" id="UP000179279">
    <property type="component" value="Unassembled WGS sequence"/>
</dbReference>
<dbReference type="PANTHER" id="PTHR45947">
    <property type="entry name" value="SULFOQUINOVOSYL TRANSFERASE SQD2"/>
    <property type="match status" value="1"/>
</dbReference>
<evidence type="ECO:0000313" key="4">
    <source>
        <dbReference type="Proteomes" id="UP000179279"/>
    </source>
</evidence>
<dbReference type="InterPro" id="IPR050194">
    <property type="entry name" value="Glycosyltransferase_grp1"/>
</dbReference>
<comment type="caution">
    <text evidence="3">The sequence shown here is derived from an EMBL/GenBank/DDBJ whole genome shotgun (WGS) entry which is preliminary data.</text>
</comment>
<dbReference type="Gene3D" id="3.40.50.2000">
    <property type="entry name" value="Glycogen Phosphorylase B"/>
    <property type="match status" value="2"/>
</dbReference>
<gene>
    <name evidence="3" type="ORF">A3A57_02710</name>
</gene>
<organism evidence="3 4">
    <name type="scientific">Candidatus Woykebacteria bacterium RIFCSPLOWO2_01_FULL_41_12</name>
    <dbReference type="NCBI Taxonomy" id="1802604"/>
    <lineage>
        <taxon>Bacteria</taxon>
        <taxon>Candidatus Woykeibacteriota</taxon>
    </lineage>
</organism>
<evidence type="ECO:0000259" key="1">
    <source>
        <dbReference type="Pfam" id="PF00534"/>
    </source>
</evidence>
<feature type="domain" description="Glycosyltransferase subfamily 4-like N-terminal" evidence="2">
    <location>
        <begin position="15"/>
        <end position="182"/>
    </location>
</feature>
<evidence type="ECO:0000313" key="3">
    <source>
        <dbReference type="EMBL" id="OGY32667.1"/>
    </source>
</evidence>
<proteinExistence type="predicted"/>
<dbReference type="AlphaFoldDB" id="A0A1G1WZV4"/>
<dbReference type="InterPro" id="IPR028098">
    <property type="entry name" value="Glyco_trans_4-like_N"/>
</dbReference>
<dbReference type="Pfam" id="PF13439">
    <property type="entry name" value="Glyco_transf_4"/>
    <property type="match status" value="1"/>
</dbReference>
<dbReference type="SUPFAM" id="SSF53756">
    <property type="entry name" value="UDP-Glycosyltransferase/glycogen phosphorylase"/>
    <property type="match status" value="1"/>
</dbReference>
<accession>A0A1G1WZV4</accession>
<dbReference type="Pfam" id="PF00534">
    <property type="entry name" value="Glycos_transf_1"/>
    <property type="match status" value="1"/>
</dbReference>
<evidence type="ECO:0000259" key="2">
    <source>
        <dbReference type="Pfam" id="PF13439"/>
    </source>
</evidence>
<sequence length="417" mass="47400">MKIAFFTETYYPELNGVSVSLDFVKKQLERKGHEVFIFAPKVRGYQSFDDHVIRLSTVRVINSEPKQRLVLPIPNSTFRKMMSLKFDVIHAHGGGFSSLVGYQLALLKGYPFVLTYHTYIEKYTHYFFVKNSLVTGAIARQGSKFMCNLSDIVVVPTKKMKKVLEKYGVKKEIQVVPNPIDLTMFKKGRGGFLHQKLKLPKESIILLTASRLGKEKNLDFLIKSFALVARELPFARLVLVGDGPERERLETLAAELGLEKTVILTGYIDTKQMPLVYSDADIFLFASTSETQGMVIPEAAACGLPIVAVRDEAFSDLVVDDYNGYLVSENRKKFAAKLTFLIKNQQKRDQFGKNSVRLVNKIFDVDYAVKNLEAVYQKAIATRRQTPRLSSRFQVGVRKSVGLLRYLKELNQMLSRR</sequence>
<feature type="domain" description="Glycosyl transferase family 1" evidence="1">
    <location>
        <begin position="193"/>
        <end position="355"/>
    </location>
</feature>
<dbReference type="GO" id="GO:0016757">
    <property type="term" value="F:glycosyltransferase activity"/>
    <property type="evidence" value="ECO:0007669"/>
    <property type="project" value="InterPro"/>
</dbReference>
<protein>
    <recommendedName>
        <fullName evidence="5">Glycosyltransferase subfamily 4-like N-terminal domain-containing protein</fullName>
    </recommendedName>
</protein>
<dbReference type="EMBL" id="MHDA01000010">
    <property type="protein sequence ID" value="OGY32667.1"/>
    <property type="molecule type" value="Genomic_DNA"/>
</dbReference>
<evidence type="ECO:0008006" key="5">
    <source>
        <dbReference type="Google" id="ProtNLM"/>
    </source>
</evidence>
<dbReference type="InterPro" id="IPR001296">
    <property type="entry name" value="Glyco_trans_1"/>
</dbReference>
<dbReference type="PANTHER" id="PTHR45947:SF3">
    <property type="entry name" value="SULFOQUINOVOSYL TRANSFERASE SQD2"/>
    <property type="match status" value="1"/>
</dbReference>
<name>A0A1G1WZV4_9BACT</name>